<dbReference type="AlphaFoldDB" id="A0A0R0BJ95"/>
<dbReference type="Pfam" id="PF06258">
    <property type="entry name" value="Mito_fiss_Elm1"/>
    <property type="match status" value="1"/>
</dbReference>
<dbReference type="PATRIC" id="fig|266128.3.peg.1041"/>
<dbReference type="EMBL" id="LDJH01000017">
    <property type="protein sequence ID" value="KRG57126.1"/>
    <property type="molecule type" value="Genomic_DNA"/>
</dbReference>
<sequence>MQQPSPIQAITDGRAGNLRQAVALARALRPGTVTRLALQPRAPWRWAAPRWLPGADQAYGAEFSALLDSPPAVAIGCGRQAALALRQLRQRGSAVVQILNPRINPRHWDLVIAPEHDNLRGSNVLTLQGSLNPVTDDWLAWGRAAFAHIGQLPGPRTAVLVGGPTDHAHWDEAAMSACFARIASQIRAEGGSVLATTSRRTPAAVAQAMLTAFASLPRVIWSDGGDGTNPYAGLLGWADRIVVTPDSVNLLSEACATRVPVSVLLADSARGRMTQFQRSLRERGRLLTELVPVSNARQPIEPLRETGRIAAEVRQRLGL</sequence>
<dbReference type="PANTHER" id="PTHR33986">
    <property type="entry name" value="OS02G0535700 PROTEIN"/>
    <property type="match status" value="1"/>
</dbReference>
<dbReference type="RefSeq" id="WP_057666665.1">
    <property type="nucleotide sequence ID" value="NZ_LDJH01000017.1"/>
</dbReference>
<evidence type="ECO:0000313" key="1">
    <source>
        <dbReference type="EMBL" id="KRG57126.1"/>
    </source>
</evidence>
<organism evidence="1 2">
    <name type="scientific">Stenotrophomonas koreensis</name>
    <dbReference type="NCBI Taxonomy" id="266128"/>
    <lineage>
        <taxon>Bacteria</taxon>
        <taxon>Pseudomonadati</taxon>
        <taxon>Pseudomonadota</taxon>
        <taxon>Gammaproteobacteria</taxon>
        <taxon>Lysobacterales</taxon>
        <taxon>Lysobacteraceae</taxon>
        <taxon>Stenotrophomonas</taxon>
    </lineage>
</organism>
<accession>A0A0R0BJ95</accession>
<dbReference type="InterPro" id="IPR009367">
    <property type="entry name" value="Elm1-like"/>
</dbReference>
<keyword evidence="2" id="KW-1185">Reference proteome</keyword>
<dbReference type="OrthoDB" id="272235at2"/>
<name>A0A0R0BJ95_9GAMM</name>
<dbReference type="Proteomes" id="UP000051254">
    <property type="component" value="Unassembled WGS sequence"/>
</dbReference>
<gene>
    <name evidence="1" type="ORF">ABB25_10830</name>
</gene>
<evidence type="ECO:0000313" key="2">
    <source>
        <dbReference type="Proteomes" id="UP000051254"/>
    </source>
</evidence>
<dbReference type="PANTHER" id="PTHR33986:SF15">
    <property type="entry name" value="MITOCHONDRIAL FISSION PROTEIN ELM1"/>
    <property type="match status" value="1"/>
</dbReference>
<protein>
    <submittedName>
        <fullName evidence="1">Nucleoside-diphosphate sugar epimerase</fullName>
    </submittedName>
</protein>
<reference evidence="1 2" key="1">
    <citation type="submission" date="2015-05" db="EMBL/GenBank/DDBJ databases">
        <title>Genome sequencing and analysis of members of genus Stenotrophomonas.</title>
        <authorList>
            <person name="Patil P.P."/>
            <person name="Midha S."/>
            <person name="Patil P.B."/>
        </authorList>
    </citation>
    <scope>NUCLEOTIDE SEQUENCE [LARGE SCALE GENOMIC DNA]</scope>
    <source>
        <strain evidence="1 2">DSM 17805</strain>
    </source>
</reference>
<dbReference type="STRING" id="266128.ABB25_10830"/>
<proteinExistence type="predicted"/>
<comment type="caution">
    <text evidence="1">The sequence shown here is derived from an EMBL/GenBank/DDBJ whole genome shotgun (WGS) entry which is preliminary data.</text>
</comment>